<feature type="region of interest" description="Disordered" evidence="1">
    <location>
        <begin position="365"/>
        <end position="393"/>
    </location>
</feature>
<gene>
    <name evidence="3" type="ORF">EG68_12187</name>
</gene>
<organism evidence="3 4">
    <name type="scientific">Paragonimus skrjabini miyazakii</name>
    <dbReference type="NCBI Taxonomy" id="59628"/>
    <lineage>
        <taxon>Eukaryota</taxon>
        <taxon>Metazoa</taxon>
        <taxon>Spiralia</taxon>
        <taxon>Lophotrochozoa</taxon>
        <taxon>Platyhelminthes</taxon>
        <taxon>Trematoda</taxon>
        <taxon>Digenea</taxon>
        <taxon>Plagiorchiida</taxon>
        <taxon>Troglotremata</taxon>
        <taxon>Troglotrematidae</taxon>
        <taxon>Paragonimus</taxon>
    </lineage>
</organism>
<dbReference type="InterPro" id="IPR008942">
    <property type="entry name" value="ENTH_VHS"/>
</dbReference>
<dbReference type="GO" id="GO:0032051">
    <property type="term" value="F:clathrin light chain binding"/>
    <property type="evidence" value="ECO:0007669"/>
    <property type="project" value="TreeGrafter"/>
</dbReference>
<feature type="compositionally biased region" description="Polar residues" evidence="1">
    <location>
        <begin position="365"/>
        <end position="387"/>
    </location>
</feature>
<dbReference type="PANTHER" id="PTHR10407">
    <property type="entry name" value="HUNTINGTIN INTERACTING PROTEIN 1"/>
    <property type="match status" value="1"/>
</dbReference>
<dbReference type="Gene3D" id="1.25.40.90">
    <property type="match status" value="1"/>
</dbReference>
<reference evidence="3" key="1">
    <citation type="submission" date="2019-07" db="EMBL/GenBank/DDBJ databases">
        <title>Annotation for the trematode Paragonimus miyazaki's.</title>
        <authorList>
            <person name="Choi Y.-J."/>
        </authorList>
    </citation>
    <scope>NUCLEOTIDE SEQUENCE</scope>
    <source>
        <strain evidence="3">Japan</strain>
    </source>
</reference>
<dbReference type="GO" id="GO:0007015">
    <property type="term" value="P:actin filament organization"/>
    <property type="evidence" value="ECO:0007669"/>
    <property type="project" value="TreeGrafter"/>
</dbReference>
<dbReference type="GO" id="GO:0030864">
    <property type="term" value="C:cortical actin cytoskeleton"/>
    <property type="evidence" value="ECO:0007669"/>
    <property type="project" value="TreeGrafter"/>
</dbReference>
<protein>
    <recommendedName>
        <fullName evidence="2">ENTH domain-containing protein</fullName>
    </recommendedName>
</protein>
<dbReference type="GO" id="GO:0051015">
    <property type="term" value="F:actin filament binding"/>
    <property type="evidence" value="ECO:0007669"/>
    <property type="project" value="TreeGrafter"/>
</dbReference>
<dbReference type="SUPFAM" id="SSF48464">
    <property type="entry name" value="ENTH/VHS domain"/>
    <property type="match status" value="1"/>
</dbReference>
<dbReference type="GO" id="GO:0006897">
    <property type="term" value="P:endocytosis"/>
    <property type="evidence" value="ECO:0007669"/>
    <property type="project" value="InterPro"/>
</dbReference>
<feature type="domain" description="ENTH" evidence="2">
    <location>
        <begin position="13"/>
        <end position="141"/>
    </location>
</feature>
<accession>A0A8S9YEX4</accession>
<dbReference type="EMBL" id="JTDE01020894">
    <property type="protein sequence ID" value="KAF7233668.1"/>
    <property type="molecule type" value="Genomic_DNA"/>
</dbReference>
<dbReference type="PROSITE" id="PS50942">
    <property type="entry name" value="ENTH"/>
    <property type="match status" value="1"/>
</dbReference>
<dbReference type="PANTHER" id="PTHR10407:SF15">
    <property type="entry name" value="HUNTINGTIN INTERACTING PROTEIN 1"/>
    <property type="match status" value="1"/>
</dbReference>
<sequence>MHNLQLRRSSSVNRDLVSKQITVHINKAITDRDAPPKKKHVRGIILGTYEDKSSDFFYDVASKLPIFTNPLICWKFLYVVHKLFRDGYKSSVKDGITHAALIVRLQSVWNSVCNSSGYPVDCYLKLIILRLRLHRKYEILSGNLEIGSHELTFVLGSLPDHTFQFTVDLMDALEEILSFGLTIVDSFSQVRSKIFTAAGQCKMAPVLLCLQDAAAIYELVVHFLFRLHGLLGNDTMFGHRARFTSLHNSLKSFFEQAAHVQYFHSLVQIPALSQKPPNFCQQSELTSYQTPKVTVDESDLPTSGDESSLSAMADGKTLCQSAADPDTVSSSTVALQNLDEDGCLLREKNSWPDEKLLEHSCNDLQSQTTVSPVGRNRPNNHSQCRNHVQSDDV</sequence>
<evidence type="ECO:0000313" key="3">
    <source>
        <dbReference type="EMBL" id="KAF7233668.1"/>
    </source>
</evidence>
<keyword evidence="4" id="KW-1185">Reference proteome</keyword>
<proteinExistence type="predicted"/>
<dbReference type="GO" id="GO:0048268">
    <property type="term" value="P:clathrin coat assembly"/>
    <property type="evidence" value="ECO:0007669"/>
    <property type="project" value="TreeGrafter"/>
</dbReference>
<dbReference type="InterPro" id="IPR030224">
    <property type="entry name" value="Sla2_fam"/>
</dbReference>
<dbReference type="GO" id="GO:0030136">
    <property type="term" value="C:clathrin-coated vesicle"/>
    <property type="evidence" value="ECO:0007669"/>
    <property type="project" value="TreeGrafter"/>
</dbReference>
<evidence type="ECO:0000313" key="4">
    <source>
        <dbReference type="Proteomes" id="UP000822476"/>
    </source>
</evidence>
<comment type="caution">
    <text evidence="3">The sequence shown here is derived from an EMBL/GenBank/DDBJ whole genome shotgun (WGS) entry which is preliminary data.</text>
</comment>
<dbReference type="Proteomes" id="UP000822476">
    <property type="component" value="Unassembled WGS sequence"/>
</dbReference>
<dbReference type="AlphaFoldDB" id="A0A8S9YEX4"/>
<dbReference type="GO" id="GO:0080025">
    <property type="term" value="F:phosphatidylinositol-3,5-bisphosphate binding"/>
    <property type="evidence" value="ECO:0007669"/>
    <property type="project" value="TreeGrafter"/>
</dbReference>
<dbReference type="InterPro" id="IPR013809">
    <property type="entry name" value="ENTH"/>
</dbReference>
<evidence type="ECO:0000259" key="2">
    <source>
        <dbReference type="PROSITE" id="PS50942"/>
    </source>
</evidence>
<name>A0A8S9YEX4_9TREM</name>
<dbReference type="SMART" id="SM00273">
    <property type="entry name" value="ENTH"/>
    <property type="match status" value="1"/>
</dbReference>
<dbReference type="GO" id="GO:0043325">
    <property type="term" value="F:phosphatidylinositol-3,4-bisphosphate binding"/>
    <property type="evidence" value="ECO:0007669"/>
    <property type="project" value="TreeGrafter"/>
</dbReference>
<evidence type="ECO:0000256" key="1">
    <source>
        <dbReference type="SAM" id="MobiDB-lite"/>
    </source>
</evidence>
<dbReference type="GO" id="GO:0035615">
    <property type="term" value="F:clathrin adaptor activity"/>
    <property type="evidence" value="ECO:0007669"/>
    <property type="project" value="TreeGrafter"/>
</dbReference>
<dbReference type="OrthoDB" id="8178130at2759"/>
<dbReference type="Pfam" id="PF07651">
    <property type="entry name" value="ANTH"/>
    <property type="match status" value="1"/>
</dbReference>
<dbReference type="InterPro" id="IPR011417">
    <property type="entry name" value="ANTH_dom"/>
</dbReference>